<protein>
    <recommendedName>
        <fullName evidence="5">Siderophore-iron reductase FhuF</fullName>
    </recommendedName>
</protein>
<dbReference type="NCBIfam" id="TIGR03951">
    <property type="entry name" value="Fe_III_red_FhuF"/>
    <property type="match status" value="1"/>
</dbReference>
<reference evidence="3 4" key="1">
    <citation type="submission" date="2014-01" db="EMBL/GenBank/DDBJ databases">
        <title>Genome sequence determination for a cystic fibrosis isolate, Inquilinus limosus.</title>
        <authorList>
            <person name="Pino M."/>
            <person name="Di Conza J."/>
            <person name="Gutkind G."/>
        </authorList>
    </citation>
    <scope>NUCLEOTIDE SEQUENCE [LARGE SCALE GENOMIC DNA]</scope>
    <source>
        <strain evidence="3 4">MP06</strain>
    </source>
</reference>
<dbReference type="InterPro" id="IPR008090">
    <property type="entry name" value="Fe_iron_reduct"/>
</dbReference>
<dbReference type="Pfam" id="PF06276">
    <property type="entry name" value="FhuF"/>
    <property type="match status" value="1"/>
</dbReference>
<dbReference type="InterPro" id="IPR024726">
    <property type="entry name" value="FhuF_C"/>
</dbReference>
<evidence type="ECO:0000313" key="3">
    <source>
        <dbReference type="EMBL" id="KGM30928.1"/>
    </source>
</evidence>
<accession>A0A0A0CZF9</accession>
<evidence type="ECO:0000259" key="2">
    <source>
        <dbReference type="Pfam" id="PF11575"/>
    </source>
</evidence>
<dbReference type="OrthoDB" id="8993954at2"/>
<comment type="caution">
    <text evidence="3">The sequence shown here is derived from an EMBL/GenBank/DDBJ whole genome shotgun (WGS) entry which is preliminary data.</text>
</comment>
<name>A0A0A0CZF9_9PROT</name>
<dbReference type="GO" id="GO:0003824">
    <property type="term" value="F:catalytic activity"/>
    <property type="evidence" value="ECO:0007669"/>
    <property type="project" value="UniProtKB-ARBA"/>
</dbReference>
<feature type="domain" description="Ferric siderophore reductase C-terminal" evidence="2">
    <location>
        <begin position="214"/>
        <end position="234"/>
    </location>
</feature>
<dbReference type="AlphaFoldDB" id="A0A0A0CZF9"/>
<dbReference type="EMBL" id="JANX01000649">
    <property type="protein sequence ID" value="KGM30928.1"/>
    <property type="molecule type" value="Genomic_DNA"/>
</dbReference>
<dbReference type="Proteomes" id="UP000029995">
    <property type="component" value="Unassembled WGS sequence"/>
</dbReference>
<evidence type="ECO:0000259" key="1">
    <source>
        <dbReference type="Pfam" id="PF06276"/>
    </source>
</evidence>
<organism evidence="3 4">
    <name type="scientific">Inquilinus limosus MP06</name>
    <dbReference type="NCBI Taxonomy" id="1398085"/>
    <lineage>
        <taxon>Bacteria</taxon>
        <taxon>Pseudomonadati</taxon>
        <taxon>Pseudomonadota</taxon>
        <taxon>Alphaproteobacteria</taxon>
        <taxon>Rhodospirillales</taxon>
        <taxon>Rhodospirillaceae</taxon>
        <taxon>Inquilinus</taxon>
    </lineage>
</organism>
<dbReference type="InterPro" id="IPR022770">
    <property type="entry name" value="IucA/IucC-like_C"/>
</dbReference>
<feature type="domain" description="Aerobactin siderophore biosynthesis IucA/IucC-like C-terminal" evidence="1">
    <location>
        <begin position="62"/>
        <end position="208"/>
    </location>
</feature>
<dbReference type="PRINTS" id="PR01714">
    <property type="entry name" value="2FE2SRDCTASE"/>
</dbReference>
<evidence type="ECO:0008006" key="5">
    <source>
        <dbReference type="Google" id="ProtNLM"/>
    </source>
</evidence>
<dbReference type="Pfam" id="PF11575">
    <property type="entry name" value="FhuF_C"/>
    <property type="match status" value="1"/>
</dbReference>
<sequence length="240" mass="26208">MIDALAPIFVGPLADFADRLALADDPRPGLRGSELLDPAVLGPILERFARRYDQPEPRAVASMWTKWHFWMLLTPVVAASLLLEHGLPTDLDEVEVIVAPDGQTTAFKLPHGGGPATPADGFERFGALVDGHIEPLIRALAAQSGATAKVLWSNVGNLFENLLRQIEASGLARGPGPAQARALMASRDWPGRRPNPLFEPVRYVERGGDRKRVRRVCCIRYLIPSLELCSTCPLEKARPA</sequence>
<proteinExistence type="predicted"/>
<dbReference type="GO" id="GO:0051537">
    <property type="term" value="F:2 iron, 2 sulfur cluster binding"/>
    <property type="evidence" value="ECO:0007669"/>
    <property type="project" value="InterPro"/>
</dbReference>
<gene>
    <name evidence="3" type="ORF">P409_30195</name>
</gene>
<evidence type="ECO:0000313" key="4">
    <source>
        <dbReference type="Proteomes" id="UP000029995"/>
    </source>
</evidence>
<dbReference type="RefSeq" id="WP_034847155.1">
    <property type="nucleotide sequence ID" value="NZ_JANX01000649.1"/>
</dbReference>